<dbReference type="EMBL" id="DSRU01000383">
    <property type="protein sequence ID" value="HFN01214.1"/>
    <property type="molecule type" value="Genomic_DNA"/>
</dbReference>
<reference evidence="2" key="1">
    <citation type="journal article" date="2020" name="mSystems">
        <title>Genome- and Community-Level Interaction Insights into Carbon Utilization and Element Cycling Functions of Hydrothermarchaeota in Hydrothermal Sediment.</title>
        <authorList>
            <person name="Zhou Z."/>
            <person name="Liu Y."/>
            <person name="Xu W."/>
            <person name="Pan J."/>
            <person name="Luo Z.H."/>
            <person name="Li M."/>
        </authorList>
    </citation>
    <scope>NUCLEOTIDE SEQUENCE [LARGE SCALE GENOMIC DNA]</scope>
    <source>
        <strain evidence="2">SpSt-418</strain>
    </source>
</reference>
<dbReference type="AlphaFoldDB" id="A0A7C3PII8"/>
<accession>A0A7C3PII8</accession>
<name>A0A7C3PII8_9CYAN</name>
<keyword evidence="1" id="KW-0812">Transmembrane</keyword>
<keyword evidence="1" id="KW-1133">Transmembrane helix</keyword>
<evidence type="ECO:0000256" key="1">
    <source>
        <dbReference type="SAM" id="Phobius"/>
    </source>
</evidence>
<feature type="transmembrane region" description="Helical" evidence="1">
    <location>
        <begin position="17"/>
        <end position="41"/>
    </location>
</feature>
<evidence type="ECO:0000313" key="2">
    <source>
        <dbReference type="EMBL" id="HFN01214.1"/>
    </source>
</evidence>
<proteinExistence type="predicted"/>
<protein>
    <submittedName>
        <fullName evidence="2">Uncharacterized protein</fullName>
    </submittedName>
</protein>
<comment type="caution">
    <text evidence="2">The sequence shown here is derived from an EMBL/GenBank/DDBJ whole genome shotgun (WGS) entry which is preliminary data.</text>
</comment>
<organism evidence="2">
    <name type="scientific">Oscillatoriales cyanobacterium SpSt-418</name>
    <dbReference type="NCBI Taxonomy" id="2282169"/>
    <lineage>
        <taxon>Bacteria</taxon>
        <taxon>Bacillati</taxon>
        <taxon>Cyanobacteriota</taxon>
        <taxon>Cyanophyceae</taxon>
        <taxon>Oscillatoriophycideae</taxon>
        <taxon>Oscillatoriales</taxon>
    </lineage>
</organism>
<gene>
    <name evidence="2" type="ORF">ENR64_26375</name>
</gene>
<keyword evidence="1" id="KW-0472">Membrane</keyword>
<sequence length="241" mass="27486">MQIERLQAPLLPEAKNLLAVCFICLTIFNSLIFVLTLFTAFQVNRIADRKTTFAQLVNGETIYVSEQERHWRYPSVIQKVVSDWTTLTFNWDEKIPGTNEPDQGVRVGNNKRIPTNAWFASLLLESEFAKASLPKVAELVPPALFSGQIRSTTIISYLSEPREIRPGEWEVDLVATRVLIDRTTGKDERIPFNRTFTLQAVEVPRSPLGADAPLVERKIYEMRAAGLQITRIVEFNPQQQR</sequence>